<reference evidence="5 6" key="1">
    <citation type="journal article" date="2022" name="Front. Cell. Infect. Microbiol.">
        <title>The Genomes of Two Strains of Taenia crassiceps the Animal Model for the Study of Human Cysticercosis.</title>
        <authorList>
            <person name="Bobes R.J."/>
            <person name="Estrada K."/>
            <person name="Rios-Valencia D.G."/>
            <person name="Calderon-Gallegos A."/>
            <person name="de la Torre P."/>
            <person name="Carrero J.C."/>
            <person name="Sanchez-Flores A."/>
            <person name="Laclette J.P."/>
        </authorList>
    </citation>
    <scope>NUCLEOTIDE SEQUENCE [LARGE SCALE GENOMIC DNA]</scope>
    <source>
        <strain evidence="5">WFUcys</strain>
    </source>
</reference>
<dbReference type="Pfam" id="PF12796">
    <property type="entry name" value="Ank_2"/>
    <property type="match status" value="1"/>
</dbReference>
<evidence type="ECO:0000256" key="1">
    <source>
        <dbReference type="ARBA" id="ARBA00022737"/>
    </source>
</evidence>
<keyword evidence="1" id="KW-0677">Repeat</keyword>
<organism evidence="5 6">
    <name type="scientific">Taenia crassiceps</name>
    <dbReference type="NCBI Taxonomy" id="6207"/>
    <lineage>
        <taxon>Eukaryota</taxon>
        <taxon>Metazoa</taxon>
        <taxon>Spiralia</taxon>
        <taxon>Lophotrochozoa</taxon>
        <taxon>Platyhelminthes</taxon>
        <taxon>Cestoda</taxon>
        <taxon>Eucestoda</taxon>
        <taxon>Cyclophyllidea</taxon>
        <taxon>Taeniidae</taxon>
        <taxon>Taenia</taxon>
    </lineage>
</organism>
<evidence type="ECO:0000313" key="6">
    <source>
        <dbReference type="Proteomes" id="UP001651158"/>
    </source>
</evidence>
<dbReference type="InterPro" id="IPR002110">
    <property type="entry name" value="Ankyrin_rpt"/>
</dbReference>
<keyword evidence="2 3" id="KW-0040">ANK repeat</keyword>
<evidence type="ECO:0000256" key="2">
    <source>
        <dbReference type="ARBA" id="ARBA00023043"/>
    </source>
</evidence>
<sequence>MDKQKDDSSPTVKLSLEGECSEEGGSGRLNAALRQAVSSGDKEAIRLLLSEGADVNYCDDANSAVIFCAIDGGAVSILDLLISNGANIELRDTHGYTPLMRAAKAGKAGMVESLLAAGANAKARRKGGMETALWLAHERRHYEICTMIADALEDRSI</sequence>
<name>A0ABR4Q3Y6_9CEST</name>
<dbReference type="EMBL" id="JAKROA010000014">
    <property type="protein sequence ID" value="KAL5104078.1"/>
    <property type="molecule type" value="Genomic_DNA"/>
</dbReference>
<protein>
    <submittedName>
        <fullName evidence="5">Ankyrin repeat and KH domain-containing protein 1</fullName>
    </submittedName>
</protein>
<dbReference type="Proteomes" id="UP001651158">
    <property type="component" value="Unassembled WGS sequence"/>
</dbReference>
<keyword evidence="6" id="KW-1185">Reference proteome</keyword>
<evidence type="ECO:0000313" key="5">
    <source>
        <dbReference type="EMBL" id="KAL5104078.1"/>
    </source>
</evidence>
<dbReference type="InterPro" id="IPR036770">
    <property type="entry name" value="Ankyrin_rpt-contain_sf"/>
</dbReference>
<proteinExistence type="predicted"/>
<evidence type="ECO:0000256" key="4">
    <source>
        <dbReference type="SAM" id="MobiDB-lite"/>
    </source>
</evidence>
<dbReference type="InterPro" id="IPR051631">
    <property type="entry name" value="Ankyrin-KH/SAM_domain"/>
</dbReference>
<dbReference type="Gene3D" id="1.25.40.20">
    <property type="entry name" value="Ankyrin repeat-containing domain"/>
    <property type="match status" value="2"/>
</dbReference>
<dbReference type="PANTHER" id="PTHR23206">
    <property type="entry name" value="MASK PROTEIN"/>
    <property type="match status" value="1"/>
</dbReference>
<dbReference type="PROSITE" id="PS50088">
    <property type="entry name" value="ANK_REPEAT"/>
    <property type="match status" value="2"/>
</dbReference>
<feature type="region of interest" description="Disordered" evidence="4">
    <location>
        <begin position="1"/>
        <end position="24"/>
    </location>
</feature>
<dbReference type="SUPFAM" id="SSF48403">
    <property type="entry name" value="Ankyrin repeat"/>
    <property type="match status" value="1"/>
</dbReference>
<feature type="repeat" description="ANK" evidence="3">
    <location>
        <begin position="94"/>
        <end position="126"/>
    </location>
</feature>
<dbReference type="PANTHER" id="PTHR23206:SF8">
    <property type="entry name" value="ANKYRIN REPEAT AND KH DOMAIN-CONTAINING 1"/>
    <property type="match status" value="1"/>
</dbReference>
<feature type="repeat" description="ANK" evidence="3">
    <location>
        <begin position="28"/>
        <end position="60"/>
    </location>
</feature>
<dbReference type="PROSITE" id="PS50297">
    <property type="entry name" value="ANK_REP_REGION"/>
    <property type="match status" value="2"/>
</dbReference>
<dbReference type="SMART" id="SM00248">
    <property type="entry name" value="ANK"/>
    <property type="match status" value="4"/>
</dbReference>
<gene>
    <name evidence="5" type="ORF">TcWFU_003675</name>
</gene>
<comment type="caution">
    <text evidence="5">The sequence shown here is derived from an EMBL/GenBank/DDBJ whole genome shotgun (WGS) entry which is preliminary data.</text>
</comment>
<evidence type="ECO:0000256" key="3">
    <source>
        <dbReference type="PROSITE-ProRule" id="PRU00023"/>
    </source>
</evidence>
<accession>A0ABR4Q3Y6</accession>